<protein>
    <submittedName>
        <fullName evidence="7">Uncharacterized protein</fullName>
    </submittedName>
</protein>
<evidence type="ECO:0000256" key="5">
    <source>
        <dbReference type="ARBA" id="ARBA00022827"/>
    </source>
</evidence>
<evidence type="ECO:0000256" key="3">
    <source>
        <dbReference type="ARBA" id="ARBA00006743"/>
    </source>
</evidence>
<dbReference type="EMBL" id="UINC01026731">
    <property type="protein sequence ID" value="SVB04704.1"/>
    <property type="molecule type" value="Genomic_DNA"/>
</dbReference>
<evidence type="ECO:0000256" key="4">
    <source>
        <dbReference type="ARBA" id="ARBA00022630"/>
    </source>
</evidence>
<proteinExistence type="inferred from homology"/>
<dbReference type="GO" id="GO:0009086">
    <property type="term" value="P:methionine biosynthetic process"/>
    <property type="evidence" value="ECO:0007669"/>
    <property type="project" value="TreeGrafter"/>
</dbReference>
<name>A0A382ATK7_9ZZZZ</name>
<keyword evidence="6" id="KW-0560">Oxidoreductase</keyword>
<evidence type="ECO:0000313" key="7">
    <source>
        <dbReference type="EMBL" id="SVB04704.1"/>
    </source>
</evidence>
<evidence type="ECO:0000256" key="1">
    <source>
        <dbReference type="ARBA" id="ARBA00001974"/>
    </source>
</evidence>
<accession>A0A382ATK7</accession>
<dbReference type="PANTHER" id="PTHR45754:SF3">
    <property type="entry name" value="METHYLENETETRAHYDROFOLATE REDUCTASE (NADPH)"/>
    <property type="match status" value="1"/>
</dbReference>
<sequence length="285" mass="31840">MPTKSTRLNQNKFIYTSELTPPKGIDLSKLINTASNLNMIDAFNITDNHNSKMTMAPIGLARKLIENNIEPIYQITCRDRNSIAIQSDLLAAYSLGVNNILCMSGESVKYGDHPNAKDVFELSSEELIETITKLNNGYDYANNKLDSVTNFNIGAVVNPGSNTIEKELKKFENKIKNGATFFQTQAIFDPKTLNNIIQIKQNKNIKILAGYIPIKSVKMANYLNNKVPGIQVPENIINLMKKTDDPQKTCIEISKEIISEIKAIKGIDGVHIMALGWEHLIPKMI</sequence>
<dbReference type="CDD" id="cd00537">
    <property type="entry name" value="MTHFR"/>
    <property type="match status" value="1"/>
</dbReference>
<comment type="similarity">
    <text evidence="3">Belongs to the methylenetetrahydrofolate reductase family.</text>
</comment>
<dbReference type="GO" id="GO:0005829">
    <property type="term" value="C:cytosol"/>
    <property type="evidence" value="ECO:0007669"/>
    <property type="project" value="TreeGrafter"/>
</dbReference>
<dbReference type="AlphaFoldDB" id="A0A382ATK7"/>
<reference evidence="7" key="1">
    <citation type="submission" date="2018-05" db="EMBL/GenBank/DDBJ databases">
        <authorList>
            <person name="Lanie J.A."/>
            <person name="Ng W.-L."/>
            <person name="Kazmierczak K.M."/>
            <person name="Andrzejewski T.M."/>
            <person name="Davidsen T.M."/>
            <person name="Wayne K.J."/>
            <person name="Tettelin H."/>
            <person name="Glass J.I."/>
            <person name="Rusch D."/>
            <person name="Podicherti R."/>
            <person name="Tsui H.-C.T."/>
            <person name="Winkler M.E."/>
        </authorList>
    </citation>
    <scope>NUCLEOTIDE SEQUENCE</scope>
</reference>
<keyword evidence="4" id="KW-0285">Flavoprotein</keyword>
<gene>
    <name evidence="7" type="ORF">METZ01_LOCUS157558</name>
</gene>
<dbReference type="SUPFAM" id="SSF51730">
    <property type="entry name" value="FAD-linked oxidoreductase"/>
    <property type="match status" value="1"/>
</dbReference>
<evidence type="ECO:0000256" key="2">
    <source>
        <dbReference type="ARBA" id="ARBA00004777"/>
    </source>
</evidence>
<dbReference type="GO" id="GO:0035999">
    <property type="term" value="P:tetrahydrofolate interconversion"/>
    <property type="evidence" value="ECO:0007669"/>
    <property type="project" value="UniProtKB-UniPathway"/>
</dbReference>
<dbReference type="GO" id="GO:0071949">
    <property type="term" value="F:FAD binding"/>
    <property type="evidence" value="ECO:0007669"/>
    <property type="project" value="TreeGrafter"/>
</dbReference>
<dbReference type="UniPathway" id="UPA00193"/>
<dbReference type="Gene3D" id="3.20.20.220">
    <property type="match status" value="1"/>
</dbReference>
<keyword evidence="5" id="KW-0274">FAD</keyword>
<organism evidence="7">
    <name type="scientific">marine metagenome</name>
    <dbReference type="NCBI Taxonomy" id="408172"/>
    <lineage>
        <taxon>unclassified sequences</taxon>
        <taxon>metagenomes</taxon>
        <taxon>ecological metagenomes</taxon>
    </lineage>
</organism>
<dbReference type="InterPro" id="IPR029041">
    <property type="entry name" value="FAD-linked_oxidoreductase-like"/>
</dbReference>
<dbReference type="Pfam" id="PF02219">
    <property type="entry name" value="MTHFR"/>
    <property type="match status" value="1"/>
</dbReference>
<dbReference type="PANTHER" id="PTHR45754">
    <property type="entry name" value="METHYLENETETRAHYDROFOLATE REDUCTASE"/>
    <property type="match status" value="1"/>
</dbReference>
<dbReference type="GO" id="GO:0004489">
    <property type="term" value="F:methylenetetrahydrofolate reductase [NAD(P)H] activity"/>
    <property type="evidence" value="ECO:0007669"/>
    <property type="project" value="InterPro"/>
</dbReference>
<evidence type="ECO:0000256" key="6">
    <source>
        <dbReference type="ARBA" id="ARBA00023002"/>
    </source>
</evidence>
<dbReference type="InterPro" id="IPR003171">
    <property type="entry name" value="Mehydrof_redctse-like"/>
</dbReference>
<comment type="pathway">
    <text evidence="2">One-carbon metabolism; tetrahydrofolate interconversion.</text>
</comment>
<comment type="cofactor">
    <cofactor evidence="1">
        <name>FAD</name>
        <dbReference type="ChEBI" id="CHEBI:57692"/>
    </cofactor>
</comment>